<keyword evidence="4" id="KW-0012">Acyltransferase</keyword>
<feature type="transmembrane region" description="Helical" evidence="1">
    <location>
        <begin position="85"/>
        <end position="107"/>
    </location>
</feature>
<feature type="transmembrane region" description="Helical" evidence="1">
    <location>
        <begin position="312"/>
        <end position="330"/>
    </location>
</feature>
<dbReference type="InterPro" id="IPR043968">
    <property type="entry name" value="SGNH"/>
</dbReference>
<dbReference type="RefSeq" id="WP_158039970.1">
    <property type="nucleotide sequence ID" value="NZ_JACCFV010000001.1"/>
</dbReference>
<feature type="domain" description="Acyltransferase 3" evidence="2">
    <location>
        <begin position="23"/>
        <end position="355"/>
    </location>
</feature>
<feature type="transmembrane region" description="Helical" evidence="1">
    <location>
        <begin position="152"/>
        <end position="171"/>
    </location>
</feature>
<feature type="transmembrane region" description="Helical" evidence="1">
    <location>
        <begin position="183"/>
        <end position="201"/>
    </location>
</feature>
<evidence type="ECO:0000259" key="2">
    <source>
        <dbReference type="Pfam" id="PF01757"/>
    </source>
</evidence>
<feature type="transmembrane region" description="Helical" evidence="1">
    <location>
        <begin position="48"/>
        <end position="65"/>
    </location>
</feature>
<dbReference type="OrthoDB" id="3404679at2"/>
<dbReference type="GO" id="GO:0016747">
    <property type="term" value="F:acyltransferase activity, transferring groups other than amino-acyl groups"/>
    <property type="evidence" value="ECO:0007669"/>
    <property type="project" value="InterPro"/>
</dbReference>
<feature type="transmembrane region" description="Helical" evidence="1">
    <location>
        <begin position="246"/>
        <end position="262"/>
    </location>
</feature>
<dbReference type="InterPro" id="IPR050879">
    <property type="entry name" value="Acyltransferase_3"/>
</dbReference>
<sequence length="709" mass="77588">MFLHATNRPVRAPEQRPVSGYVAEIQGLRTVALLLVATFHIWSGGISGGVDIFLLVSAYLMTRSLTNAAEQGRTTRALRVTVRKFARIVPAAGATILLTLVAVWLVVPQRNWEGFNTDAIAAATYTMNFHLQSVSADYYDMNRLWTSPFQQFWSLAIQGQVFILWPLLHLLTEFVSRTLRLPLRPALTVLFGLIGIASFVHARELIALDFASAYFDTLGRLWEFAAGSLLALVQPWLRVTDRARDALTWLGLAGVVSCGFVIPDDAMFPGTWALWPVLSAACIIVGAGATTPGLAARFLSSRPLAVMGGYSYALYLVHWPILVISLQANHRSTVDWLSGSVILIASVLASIALTRFVERPCARLVAVPRVSAPHPDPADDRRPRWGFWPRSIAMIAASILPAVLASSTALGVTEQSRQAAEEAIHTADYATLGAQDPGGRIDPPLLPDDLIVRTIWTESGEDCHDDDPYRTEMCYEYGDVENASRTILVLGNSHSMQYNGMLLETVQRHPDWALRTQVSPGCYFTPPSVFDDDGSLLDTFLGESDCERVWEQATRYVFEQSPDLVVVLGSNSATEDVDNIPEGLPEWIDHIAGNEGTDVVAVRDNPRFPMQPYDCAMANGFGAPECAGSPPPPDPALDDHADRIRAAGGIWVDLTPTICPDGSCPPSMGGVVTYIDDNHLSEPFARSMAGVFTSEVTTAIDWWPLHTFE</sequence>
<dbReference type="Pfam" id="PF01757">
    <property type="entry name" value="Acyl_transf_3"/>
    <property type="match status" value="1"/>
</dbReference>
<keyword evidence="4" id="KW-0808">Transferase</keyword>
<name>A0A7J5C0Y9_9MICO</name>
<organism evidence="4 5">
    <name type="scientific">Pseudoclavibacter chungangensis</name>
    <dbReference type="NCBI Taxonomy" id="587635"/>
    <lineage>
        <taxon>Bacteria</taxon>
        <taxon>Bacillati</taxon>
        <taxon>Actinomycetota</taxon>
        <taxon>Actinomycetes</taxon>
        <taxon>Micrococcales</taxon>
        <taxon>Microbacteriaceae</taxon>
        <taxon>Pseudoclavibacter</taxon>
    </lineage>
</organism>
<feature type="transmembrane region" description="Helical" evidence="1">
    <location>
        <begin position="274"/>
        <end position="300"/>
    </location>
</feature>
<evidence type="ECO:0000313" key="5">
    <source>
        <dbReference type="Proteomes" id="UP000467240"/>
    </source>
</evidence>
<dbReference type="PANTHER" id="PTHR23028">
    <property type="entry name" value="ACETYLTRANSFERASE"/>
    <property type="match status" value="1"/>
</dbReference>
<keyword evidence="1" id="KW-1133">Transmembrane helix</keyword>
<dbReference type="Pfam" id="PF19040">
    <property type="entry name" value="SGNH"/>
    <property type="match status" value="1"/>
</dbReference>
<feature type="transmembrane region" description="Helical" evidence="1">
    <location>
        <begin position="391"/>
        <end position="412"/>
    </location>
</feature>
<dbReference type="EMBL" id="WBJZ01000006">
    <property type="protein sequence ID" value="KAB1659470.1"/>
    <property type="molecule type" value="Genomic_DNA"/>
</dbReference>
<dbReference type="PANTHER" id="PTHR23028:SF53">
    <property type="entry name" value="ACYL_TRANSF_3 DOMAIN-CONTAINING PROTEIN"/>
    <property type="match status" value="1"/>
</dbReference>
<keyword evidence="1" id="KW-0472">Membrane</keyword>
<keyword evidence="5" id="KW-1185">Reference proteome</keyword>
<dbReference type="GO" id="GO:0009103">
    <property type="term" value="P:lipopolysaccharide biosynthetic process"/>
    <property type="evidence" value="ECO:0007669"/>
    <property type="project" value="TreeGrafter"/>
</dbReference>
<evidence type="ECO:0000259" key="3">
    <source>
        <dbReference type="Pfam" id="PF19040"/>
    </source>
</evidence>
<gene>
    <name evidence="4" type="ORF">F8O01_05965</name>
</gene>
<dbReference type="AlphaFoldDB" id="A0A7J5C0Y9"/>
<evidence type="ECO:0000313" key="4">
    <source>
        <dbReference type="EMBL" id="KAB1659470.1"/>
    </source>
</evidence>
<dbReference type="InterPro" id="IPR002656">
    <property type="entry name" value="Acyl_transf_3_dom"/>
</dbReference>
<evidence type="ECO:0000256" key="1">
    <source>
        <dbReference type="SAM" id="Phobius"/>
    </source>
</evidence>
<protein>
    <submittedName>
        <fullName evidence="4">Acyltransferase</fullName>
    </submittedName>
</protein>
<feature type="transmembrane region" description="Helical" evidence="1">
    <location>
        <begin position="336"/>
        <end position="354"/>
    </location>
</feature>
<accession>A0A7J5C0Y9</accession>
<proteinExistence type="predicted"/>
<feature type="transmembrane region" description="Helical" evidence="1">
    <location>
        <begin position="221"/>
        <end position="239"/>
    </location>
</feature>
<dbReference type="Proteomes" id="UP000467240">
    <property type="component" value="Unassembled WGS sequence"/>
</dbReference>
<comment type="caution">
    <text evidence="4">The sequence shown here is derived from an EMBL/GenBank/DDBJ whole genome shotgun (WGS) entry which is preliminary data.</text>
</comment>
<keyword evidence="1" id="KW-0812">Transmembrane</keyword>
<dbReference type="GO" id="GO:0016020">
    <property type="term" value="C:membrane"/>
    <property type="evidence" value="ECO:0007669"/>
    <property type="project" value="TreeGrafter"/>
</dbReference>
<reference evidence="4 5" key="1">
    <citation type="submission" date="2019-09" db="EMBL/GenBank/DDBJ databases">
        <title>Phylogeny of genus Pseudoclavibacter and closely related genus.</title>
        <authorList>
            <person name="Li Y."/>
        </authorList>
    </citation>
    <scope>NUCLEOTIDE SEQUENCE [LARGE SCALE GENOMIC DNA]</scope>
    <source>
        <strain evidence="4 5">DSM 23821</strain>
    </source>
</reference>
<feature type="domain" description="SGNH" evidence="3">
    <location>
        <begin position="463"/>
        <end position="693"/>
    </location>
</feature>